<feature type="compositionally biased region" description="Polar residues" evidence="1">
    <location>
        <begin position="16"/>
        <end position="25"/>
    </location>
</feature>
<reference evidence="2 3" key="1">
    <citation type="submission" date="2019-09" db="EMBL/GenBank/DDBJ databases">
        <title>Characterization of the phylogenetic diversity of two novel species belonging to the genus Bifidobacterium: Bifidobacterium cebidarum sp. nov. and Bifidobacterium leontopitheci sp. nov.</title>
        <authorList>
            <person name="Lugli G.A."/>
            <person name="Duranti S."/>
            <person name="Milani C."/>
            <person name="Turroni F."/>
            <person name="Ventura M."/>
        </authorList>
    </citation>
    <scope>NUCLEOTIDE SEQUENCE [LARGE SCALE GENOMIC DNA]</scope>
    <source>
        <strain evidence="2 3">DSM 100238</strain>
    </source>
</reference>
<keyword evidence="3" id="KW-1185">Reference proteome</keyword>
<gene>
    <name evidence="2" type="ORF">DSM100238_1121</name>
</gene>
<evidence type="ECO:0000256" key="1">
    <source>
        <dbReference type="SAM" id="MobiDB-lite"/>
    </source>
</evidence>
<dbReference type="Proteomes" id="UP000440041">
    <property type="component" value="Unassembled WGS sequence"/>
</dbReference>
<sequence>MPTCDELPQPGRSMHGESTANTLKAGQSLNRSAFIVRSSEEEFQPLTAPAITPLTMYFWQIR</sequence>
<protein>
    <submittedName>
        <fullName evidence="2">Uncharacterized protein</fullName>
    </submittedName>
</protein>
<accession>A0A6A2V921</accession>
<proteinExistence type="predicted"/>
<evidence type="ECO:0000313" key="3">
    <source>
        <dbReference type="Proteomes" id="UP000440041"/>
    </source>
</evidence>
<dbReference type="EMBL" id="WBSO01000006">
    <property type="protein sequence ID" value="KAB8298434.1"/>
    <property type="molecule type" value="Genomic_DNA"/>
</dbReference>
<evidence type="ECO:0000313" key="2">
    <source>
        <dbReference type="EMBL" id="KAB8298434.1"/>
    </source>
</evidence>
<dbReference type="AlphaFoldDB" id="A0A6A2V921"/>
<comment type="caution">
    <text evidence="2">The sequence shown here is derived from an EMBL/GenBank/DDBJ whole genome shotgun (WGS) entry which is preliminary data.</text>
</comment>
<name>A0A6A2V921_9BIFI</name>
<feature type="region of interest" description="Disordered" evidence="1">
    <location>
        <begin position="1"/>
        <end position="25"/>
    </location>
</feature>
<organism evidence="2 3">
    <name type="scientific">Bifidobacterium apri</name>
    <dbReference type="NCBI Taxonomy" id="1769423"/>
    <lineage>
        <taxon>Bacteria</taxon>
        <taxon>Bacillati</taxon>
        <taxon>Actinomycetota</taxon>
        <taxon>Actinomycetes</taxon>
        <taxon>Bifidobacteriales</taxon>
        <taxon>Bifidobacteriaceae</taxon>
        <taxon>Bifidobacterium</taxon>
    </lineage>
</organism>